<name>A0A3P9KDE2_ORYLA</name>
<organism evidence="1 2">
    <name type="scientific">Oryzias latipes</name>
    <name type="common">Japanese rice fish</name>
    <name type="synonym">Japanese killifish</name>
    <dbReference type="NCBI Taxonomy" id="8090"/>
    <lineage>
        <taxon>Eukaryota</taxon>
        <taxon>Metazoa</taxon>
        <taxon>Chordata</taxon>
        <taxon>Craniata</taxon>
        <taxon>Vertebrata</taxon>
        <taxon>Euteleostomi</taxon>
        <taxon>Actinopterygii</taxon>
        <taxon>Neopterygii</taxon>
        <taxon>Teleostei</taxon>
        <taxon>Neoteleostei</taxon>
        <taxon>Acanthomorphata</taxon>
        <taxon>Ovalentaria</taxon>
        <taxon>Atherinomorphae</taxon>
        <taxon>Beloniformes</taxon>
        <taxon>Adrianichthyidae</taxon>
        <taxon>Oryziinae</taxon>
        <taxon>Oryzias</taxon>
    </lineage>
</organism>
<reference evidence="1 2" key="2">
    <citation type="submission" date="2017-04" db="EMBL/GenBank/DDBJ databases">
        <title>CpG methylation of centromeres and impact of large insertions on vertebrate speciation.</title>
        <authorList>
            <person name="Ichikawa K."/>
            <person name="Yoshimura J."/>
            <person name="Morishita S."/>
        </authorList>
    </citation>
    <scope>NUCLEOTIDE SEQUENCE</scope>
    <source>
        <strain evidence="1 2">HNI</strain>
    </source>
</reference>
<accession>A0A3P9KDE2</accession>
<reference key="1">
    <citation type="journal article" date="2007" name="Nature">
        <title>The medaka draft genome and insights into vertebrate genome evolution.</title>
        <authorList>
            <person name="Kasahara M."/>
            <person name="Naruse K."/>
            <person name="Sasaki S."/>
            <person name="Nakatani Y."/>
            <person name="Qu W."/>
            <person name="Ahsan B."/>
            <person name="Yamada T."/>
            <person name="Nagayasu Y."/>
            <person name="Doi K."/>
            <person name="Kasai Y."/>
            <person name="Jindo T."/>
            <person name="Kobayashi D."/>
            <person name="Shimada A."/>
            <person name="Toyoda A."/>
            <person name="Kuroki Y."/>
            <person name="Fujiyama A."/>
            <person name="Sasaki T."/>
            <person name="Shimizu A."/>
            <person name="Asakawa S."/>
            <person name="Shimizu N."/>
            <person name="Hashimoto S."/>
            <person name="Yang J."/>
            <person name="Lee Y."/>
            <person name="Matsushima K."/>
            <person name="Sugano S."/>
            <person name="Sakaizumi M."/>
            <person name="Narita T."/>
            <person name="Ohishi K."/>
            <person name="Haga S."/>
            <person name="Ohta F."/>
            <person name="Nomoto H."/>
            <person name="Nogata K."/>
            <person name="Morishita T."/>
            <person name="Endo T."/>
            <person name="Shin-I T."/>
            <person name="Takeda H."/>
            <person name="Morishita S."/>
            <person name="Kohara Y."/>
        </authorList>
    </citation>
    <scope>NUCLEOTIDE SEQUENCE [LARGE SCALE GENOMIC DNA]</scope>
    <source>
        <strain>Hd-rR</strain>
    </source>
</reference>
<proteinExistence type="predicted"/>
<reference evidence="1" key="4">
    <citation type="submission" date="2025-09" db="UniProtKB">
        <authorList>
            <consortium name="Ensembl"/>
        </authorList>
    </citation>
    <scope>IDENTIFICATION</scope>
    <source>
        <strain evidence="1">HNI</strain>
    </source>
</reference>
<dbReference type="AlphaFoldDB" id="A0A3P9KDE2"/>
<dbReference type="Proteomes" id="UP000265180">
    <property type="component" value="Chromosome 6"/>
</dbReference>
<protein>
    <submittedName>
        <fullName evidence="1">Uncharacterized protein</fullName>
    </submittedName>
</protein>
<evidence type="ECO:0000313" key="1">
    <source>
        <dbReference type="Ensembl" id="ENSORLP00020006470.1"/>
    </source>
</evidence>
<evidence type="ECO:0000313" key="2">
    <source>
        <dbReference type="Proteomes" id="UP000265180"/>
    </source>
</evidence>
<reference evidence="1" key="3">
    <citation type="submission" date="2025-08" db="UniProtKB">
        <authorList>
            <consortium name="Ensembl"/>
        </authorList>
    </citation>
    <scope>IDENTIFICATION</scope>
    <source>
        <strain evidence="1">HNI</strain>
    </source>
</reference>
<dbReference type="Ensembl" id="ENSORLT00020004526.1">
    <property type="protein sequence ID" value="ENSORLP00020006470.1"/>
    <property type="gene ID" value="ENSORLG00020007338.1"/>
</dbReference>
<sequence>MAWSNPDPYSSPRCRWLPVYSLFHQLTLQRCLSTQTDGEVRIANKLREMFPSAASNAGPPNIHWHPRATDQLSFNSLLHILIKFCSHKCK</sequence>